<gene>
    <name evidence="1" type="ORF">UFOPK2958_00581</name>
</gene>
<accession>A0A6J6W9S8</accession>
<dbReference type="AlphaFoldDB" id="A0A6J6W9S8"/>
<sequence>MKITAKSTIGVQPSELVTAAQPTKTGTAPAAPPITMFCLLRRFNHSV</sequence>
<dbReference type="EMBL" id="CAFAAB010000050">
    <property type="protein sequence ID" value="CAB4781651.1"/>
    <property type="molecule type" value="Genomic_DNA"/>
</dbReference>
<protein>
    <submittedName>
        <fullName evidence="1">Unannotated protein</fullName>
    </submittedName>
</protein>
<name>A0A6J6W9S8_9ZZZZ</name>
<reference evidence="1" key="1">
    <citation type="submission" date="2020-05" db="EMBL/GenBank/DDBJ databases">
        <authorList>
            <person name="Chiriac C."/>
            <person name="Salcher M."/>
            <person name="Ghai R."/>
            <person name="Kavagutti S V."/>
        </authorList>
    </citation>
    <scope>NUCLEOTIDE SEQUENCE</scope>
</reference>
<organism evidence="1">
    <name type="scientific">freshwater metagenome</name>
    <dbReference type="NCBI Taxonomy" id="449393"/>
    <lineage>
        <taxon>unclassified sequences</taxon>
        <taxon>metagenomes</taxon>
        <taxon>ecological metagenomes</taxon>
    </lineage>
</organism>
<evidence type="ECO:0000313" key="1">
    <source>
        <dbReference type="EMBL" id="CAB4781651.1"/>
    </source>
</evidence>
<proteinExistence type="predicted"/>